<dbReference type="Proteomes" id="UP001430953">
    <property type="component" value="Unassembled WGS sequence"/>
</dbReference>
<name>A0AAW2EIL7_9HYME</name>
<proteinExistence type="predicted"/>
<sequence length="79" mass="9322">MRGDSGDKIIFLSLRNSCGILASHLREIVRKFCVLSETASKHLSVPDKRRISEMCWKLEHQQRRTNTVTDSDEWNYDRR</sequence>
<organism evidence="1 2">
    <name type="scientific">Cardiocondyla obscurior</name>
    <dbReference type="NCBI Taxonomy" id="286306"/>
    <lineage>
        <taxon>Eukaryota</taxon>
        <taxon>Metazoa</taxon>
        <taxon>Ecdysozoa</taxon>
        <taxon>Arthropoda</taxon>
        <taxon>Hexapoda</taxon>
        <taxon>Insecta</taxon>
        <taxon>Pterygota</taxon>
        <taxon>Neoptera</taxon>
        <taxon>Endopterygota</taxon>
        <taxon>Hymenoptera</taxon>
        <taxon>Apocrita</taxon>
        <taxon>Aculeata</taxon>
        <taxon>Formicoidea</taxon>
        <taxon>Formicidae</taxon>
        <taxon>Myrmicinae</taxon>
        <taxon>Cardiocondyla</taxon>
    </lineage>
</organism>
<dbReference type="EMBL" id="JADYXP020000024">
    <property type="protein sequence ID" value="KAL0101472.1"/>
    <property type="molecule type" value="Genomic_DNA"/>
</dbReference>
<gene>
    <name evidence="1" type="ORF">PUN28_018952</name>
</gene>
<reference evidence="1 2" key="1">
    <citation type="submission" date="2023-03" db="EMBL/GenBank/DDBJ databases">
        <title>High recombination rates correlate with genetic variation in Cardiocondyla obscurior ants.</title>
        <authorList>
            <person name="Errbii M."/>
        </authorList>
    </citation>
    <scope>NUCLEOTIDE SEQUENCE [LARGE SCALE GENOMIC DNA]</scope>
    <source>
        <strain evidence="1">Alpha-2009</strain>
        <tissue evidence="1">Whole body</tissue>
    </source>
</reference>
<accession>A0AAW2EIL7</accession>
<evidence type="ECO:0000313" key="2">
    <source>
        <dbReference type="Proteomes" id="UP001430953"/>
    </source>
</evidence>
<comment type="caution">
    <text evidence="1">The sequence shown here is derived from an EMBL/GenBank/DDBJ whole genome shotgun (WGS) entry which is preliminary data.</text>
</comment>
<protein>
    <submittedName>
        <fullName evidence="1">Uncharacterized protein</fullName>
    </submittedName>
</protein>
<dbReference type="AlphaFoldDB" id="A0AAW2EIL7"/>
<keyword evidence="2" id="KW-1185">Reference proteome</keyword>
<evidence type="ECO:0000313" key="1">
    <source>
        <dbReference type="EMBL" id="KAL0101472.1"/>
    </source>
</evidence>